<dbReference type="OrthoDB" id="9809288at2"/>
<evidence type="ECO:0000256" key="1">
    <source>
        <dbReference type="ARBA" id="ARBA00007118"/>
    </source>
</evidence>
<evidence type="ECO:0000313" key="4">
    <source>
        <dbReference type="EMBL" id="TKT90976.1"/>
    </source>
</evidence>
<protein>
    <submittedName>
        <fullName evidence="4">Nitroreductase</fullName>
    </submittedName>
</protein>
<evidence type="ECO:0000313" key="5">
    <source>
        <dbReference type="Proteomes" id="UP000304900"/>
    </source>
</evidence>
<evidence type="ECO:0000259" key="3">
    <source>
        <dbReference type="Pfam" id="PF00881"/>
    </source>
</evidence>
<dbReference type="Pfam" id="PF00881">
    <property type="entry name" value="Nitroreductase"/>
    <property type="match status" value="2"/>
</dbReference>
<dbReference type="PANTHER" id="PTHR43673:SF10">
    <property type="entry name" value="NADH DEHYDROGENASE_NAD(P)H NITROREDUCTASE XCC3605-RELATED"/>
    <property type="match status" value="1"/>
</dbReference>
<name>A0A4U6D2W2_9BACT</name>
<proteinExistence type="inferred from homology"/>
<dbReference type="InterPro" id="IPR000415">
    <property type="entry name" value="Nitroreductase-like"/>
</dbReference>
<gene>
    <name evidence="4" type="ORF">FDK13_18630</name>
</gene>
<organism evidence="4 5">
    <name type="scientific">Dyadobacter frigoris</name>
    <dbReference type="NCBI Taxonomy" id="2576211"/>
    <lineage>
        <taxon>Bacteria</taxon>
        <taxon>Pseudomonadati</taxon>
        <taxon>Bacteroidota</taxon>
        <taxon>Cytophagia</taxon>
        <taxon>Cytophagales</taxon>
        <taxon>Spirosomataceae</taxon>
        <taxon>Dyadobacter</taxon>
    </lineage>
</organism>
<dbReference type="CDD" id="cd02138">
    <property type="entry name" value="TdsD-like"/>
    <property type="match status" value="1"/>
</dbReference>
<sequence>MSHIKIANTEHDVLDLIKNRWSPRSFSDKVIPENDLHTILEAAGWAASANNEQPWQYYYASKGNDGFVQITESLFGGNKPWAQHADVLIVAVARKTFEANQTENGAAMHDLGMANAHLLLQASALNIYSHMMGGFDRVKISETLNLTENQLPVAIIALGYLDEAEKLEEPFKTRELTPRVRKPLSEFVFSKN</sequence>
<keyword evidence="5" id="KW-1185">Reference proteome</keyword>
<comment type="similarity">
    <text evidence="1">Belongs to the nitroreductase family.</text>
</comment>
<accession>A0A4U6D2W2</accession>
<dbReference type="Gene3D" id="3.40.109.10">
    <property type="entry name" value="NADH Oxidase"/>
    <property type="match status" value="1"/>
</dbReference>
<dbReference type="GO" id="GO:0016491">
    <property type="term" value="F:oxidoreductase activity"/>
    <property type="evidence" value="ECO:0007669"/>
    <property type="project" value="UniProtKB-KW"/>
</dbReference>
<comment type="caution">
    <text evidence="4">The sequence shown here is derived from an EMBL/GenBank/DDBJ whole genome shotgun (WGS) entry which is preliminary data.</text>
</comment>
<dbReference type="PANTHER" id="PTHR43673">
    <property type="entry name" value="NAD(P)H NITROREDUCTASE YDGI-RELATED"/>
    <property type="match status" value="1"/>
</dbReference>
<dbReference type="InterPro" id="IPR029479">
    <property type="entry name" value="Nitroreductase"/>
</dbReference>
<dbReference type="RefSeq" id="WP_137341519.1">
    <property type="nucleotide sequence ID" value="NZ_BSQH01000020.1"/>
</dbReference>
<dbReference type="Proteomes" id="UP000304900">
    <property type="component" value="Unassembled WGS sequence"/>
</dbReference>
<dbReference type="SUPFAM" id="SSF55469">
    <property type="entry name" value="FMN-dependent nitroreductase-like"/>
    <property type="match status" value="1"/>
</dbReference>
<feature type="domain" description="Nitroreductase" evidence="3">
    <location>
        <begin position="17"/>
        <end position="61"/>
    </location>
</feature>
<keyword evidence="2" id="KW-0560">Oxidoreductase</keyword>
<dbReference type="AlphaFoldDB" id="A0A4U6D2W2"/>
<evidence type="ECO:0000256" key="2">
    <source>
        <dbReference type="ARBA" id="ARBA00023002"/>
    </source>
</evidence>
<feature type="domain" description="Nitroreductase" evidence="3">
    <location>
        <begin position="77"/>
        <end position="160"/>
    </location>
</feature>
<dbReference type="EMBL" id="SZVO01000008">
    <property type="protein sequence ID" value="TKT90976.1"/>
    <property type="molecule type" value="Genomic_DNA"/>
</dbReference>
<reference evidence="4 5" key="1">
    <citation type="submission" date="2019-05" db="EMBL/GenBank/DDBJ databases">
        <title>Dyadobacter AR-3-8 sp. nov., isolated from arctic soil.</title>
        <authorList>
            <person name="Chaudhary D.K."/>
        </authorList>
    </citation>
    <scope>NUCLEOTIDE SEQUENCE [LARGE SCALE GENOMIC DNA]</scope>
    <source>
        <strain evidence="4 5">AR-3-8</strain>
    </source>
</reference>